<name>A0A6J8E2U6_MYTCO</name>
<dbReference type="SMART" id="SM00702">
    <property type="entry name" value="P4Hc"/>
    <property type="match status" value="1"/>
</dbReference>
<feature type="domain" description="Prolyl 4-hydroxylase alpha subunit" evidence="7">
    <location>
        <begin position="271"/>
        <end position="400"/>
    </location>
</feature>
<gene>
    <name evidence="8" type="ORF">MCOR_47517</name>
</gene>
<evidence type="ECO:0000256" key="4">
    <source>
        <dbReference type="ARBA" id="ARBA00022964"/>
    </source>
</evidence>
<reference evidence="8 9" key="1">
    <citation type="submission" date="2020-06" db="EMBL/GenBank/DDBJ databases">
        <authorList>
            <person name="Li R."/>
            <person name="Bekaert M."/>
        </authorList>
    </citation>
    <scope>NUCLEOTIDE SEQUENCE [LARGE SCALE GENOMIC DNA]</scope>
    <source>
        <strain evidence="9">wild</strain>
    </source>
</reference>
<dbReference type="EC" id="1.14.11.2" evidence="8"/>
<dbReference type="GO" id="GO:0004656">
    <property type="term" value="F:procollagen-proline 4-dioxygenase activity"/>
    <property type="evidence" value="ECO:0007669"/>
    <property type="project" value="UniProtKB-EC"/>
</dbReference>
<keyword evidence="9" id="KW-1185">Reference proteome</keyword>
<dbReference type="PANTHER" id="PTHR10869">
    <property type="entry name" value="PROLYL 4-HYDROXYLASE ALPHA SUBUNIT"/>
    <property type="match status" value="1"/>
</dbReference>
<keyword evidence="4" id="KW-0223">Dioxygenase</keyword>
<proteinExistence type="predicted"/>
<organism evidence="8 9">
    <name type="scientific">Mytilus coruscus</name>
    <name type="common">Sea mussel</name>
    <dbReference type="NCBI Taxonomy" id="42192"/>
    <lineage>
        <taxon>Eukaryota</taxon>
        <taxon>Metazoa</taxon>
        <taxon>Spiralia</taxon>
        <taxon>Lophotrochozoa</taxon>
        <taxon>Mollusca</taxon>
        <taxon>Bivalvia</taxon>
        <taxon>Autobranchia</taxon>
        <taxon>Pteriomorphia</taxon>
        <taxon>Mytilida</taxon>
        <taxon>Mytiloidea</taxon>
        <taxon>Mytilidae</taxon>
        <taxon>Mytilinae</taxon>
        <taxon>Mytilus</taxon>
    </lineage>
</organism>
<dbReference type="Proteomes" id="UP000507470">
    <property type="component" value="Unassembled WGS sequence"/>
</dbReference>
<evidence type="ECO:0000256" key="6">
    <source>
        <dbReference type="ARBA" id="ARBA00023004"/>
    </source>
</evidence>
<keyword evidence="5 8" id="KW-0560">Oxidoreductase</keyword>
<evidence type="ECO:0000256" key="2">
    <source>
        <dbReference type="ARBA" id="ARBA00022723"/>
    </source>
</evidence>
<dbReference type="Pfam" id="PF08336">
    <property type="entry name" value="P4Ha_N"/>
    <property type="match status" value="1"/>
</dbReference>
<dbReference type="EMBL" id="CACVKT020008353">
    <property type="protein sequence ID" value="CAC5414770.1"/>
    <property type="molecule type" value="Genomic_DNA"/>
</dbReference>
<dbReference type="AlphaFoldDB" id="A0A6J8E2U6"/>
<evidence type="ECO:0000256" key="1">
    <source>
        <dbReference type="ARBA" id="ARBA00001961"/>
    </source>
</evidence>
<comment type="cofactor">
    <cofactor evidence="1">
        <name>L-ascorbate</name>
        <dbReference type="ChEBI" id="CHEBI:38290"/>
    </cofactor>
</comment>
<evidence type="ECO:0000256" key="3">
    <source>
        <dbReference type="ARBA" id="ARBA00022896"/>
    </source>
</evidence>
<dbReference type="GO" id="GO:0031418">
    <property type="term" value="F:L-ascorbic acid binding"/>
    <property type="evidence" value="ECO:0007669"/>
    <property type="project" value="UniProtKB-KW"/>
</dbReference>
<dbReference type="PANTHER" id="PTHR10869:SF244">
    <property type="entry name" value="PROLYL 4-HYDROXYLASE SUBUNIT ALPHA-2"/>
    <property type="match status" value="1"/>
</dbReference>
<evidence type="ECO:0000256" key="5">
    <source>
        <dbReference type="ARBA" id="ARBA00023002"/>
    </source>
</evidence>
<keyword evidence="6" id="KW-0408">Iron</keyword>
<protein>
    <submittedName>
        <fullName evidence="8">P4HA</fullName>
        <ecNumber evidence="8">1.14.11.2</ecNumber>
    </submittedName>
</protein>
<keyword evidence="2" id="KW-0479">Metal-binding</keyword>
<dbReference type="InterPro" id="IPR011990">
    <property type="entry name" value="TPR-like_helical_dom_sf"/>
</dbReference>
<dbReference type="GO" id="GO:0005783">
    <property type="term" value="C:endoplasmic reticulum"/>
    <property type="evidence" value="ECO:0007669"/>
    <property type="project" value="InterPro"/>
</dbReference>
<accession>A0A6J8E2U6</accession>
<dbReference type="Gene3D" id="1.25.40.10">
    <property type="entry name" value="Tetratricopeptide repeat domain"/>
    <property type="match status" value="1"/>
</dbReference>
<dbReference type="InterPro" id="IPR045054">
    <property type="entry name" value="P4HA-like"/>
</dbReference>
<dbReference type="InterPro" id="IPR006620">
    <property type="entry name" value="Pro_4_hyd_alph"/>
</dbReference>
<dbReference type="Gene3D" id="2.60.120.620">
    <property type="entry name" value="q2cbj1_9rhob like domain"/>
    <property type="match status" value="1"/>
</dbReference>
<evidence type="ECO:0000259" key="7">
    <source>
        <dbReference type="SMART" id="SM00702"/>
    </source>
</evidence>
<sequence length="400" mass="45474">MDKYIRQEELKIEVLKRISKSVKNQLTEELTGTIPVPPNPVSMYLYAKTISDASYSIDKIYNNPKDDKQLKELQATFNSKLPSEVDLKGVLTSFVRLQNTYNVTPGEMASGNVLGIKVPILSAYDCYDIGKYVYENGLTRIALQWMQASVDKIKHLNSTKAKDFSADLNEFITEIKRQDRKDRILTRMQISTNQLPGFNATEVKELQLVVANNSMIYYGVESNRNAKFVKKYENTCLKRDTRFGGVCKYLGIKEFTFYKQPIKVEYINKSPMILIVHDIISQNLLEKLKGFANQLKRSSVMSEDSVSRKADSNARTSSTYNFMDDMTDPDVIKFNDLLERLTGLRTNSRQADHLQVVNYGIGGEYQPHFDWLDETLLSDVEVGGSTVFPELGLAVSPVKV</sequence>
<evidence type="ECO:0000313" key="8">
    <source>
        <dbReference type="EMBL" id="CAC5414770.1"/>
    </source>
</evidence>
<dbReference type="InterPro" id="IPR013547">
    <property type="entry name" value="P4H_N"/>
</dbReference>
<dbReference type="OrthoDB" id="420380at2759"/>
<evidence type="ECO:0000313" key="9">
    <source>
        <dbReference type="Proteomes" id="UP000507470"/>
    </source>
</evidence>
<keyword evidence="3" id="KW-0847">Vitamin C</keyword>
<dbReference type="GO" id="GO:0005506">
    <property type="term" value="F:iron ion binding"/>
    <property type="evidence" value="ECO:0007669"/>
    <property type="project" value="InterPro"/>
</dbReference>